<feature type="region of interest" description="Disordered" evidence="1">
    <location>
        <begin position="98"/>
        <end position="134"/>
    </location>
</feature>
<evidence type="ECO:0000313" key="2">
    <source>
        <dbReference type="EMBL" id="MDT0528619.1"/>
    </source>
</evidence>
<proteinExistence type="predicted"/>
<evidence type="ECO:0000256" key="1">
    <source>
        <dbReference type="SAM" id="MobiDB-lite"/>
    </source>
</evidence>
<accession>A0ABU2WTN6</accession>
<protein>
    <recommendedName>
        <fullName evidence="4">Transposase DDE domain-containing protein</fullName>
    </recommendedName>
</protein>
<evidence type="ECO:0008006" key="4">
    <source>
        <dbReference type="Google" id="ProtNLM"/>
    </source>
</evidence>
<organism evidence="2 3">
    <name type="scientific">Micromonospora reichwaldensis</name>
    <dbReference type="NCBI Taxonomy" id="3075516"/>
    <lineage>
        <taxon>Bacteria</taxon>
        <taxon>Bacillati</taxon>
        <taxon>Actinomycetota</taxon>
        <taxon>Actinomycetes</taxon>
        <taxon>Micromonosporales</taxon>
        <taxon>Micromonosporaceae</taxon>
        <taxon>Micromonospora</taxon>
    </lineage>
</organism>
<dbReference type="RefSeq" id="WP_311410841.1">
    <property type="nucleotide sequence ID" value="NZ_JAVRFL010000005.1"/>
</dbReference>
<sequence>MKILTISTGIDFPHAAQAIQIRRRRRRLDQPKRFTTETVYAITDLRIHQAKPTQLAGWIRGHWSIENKVHWVRDVTYDEDRSQIRTGTGPEIMAALHNAARPTPERSHQHRRRQPASRPRQHPPPGTTRHHLTTLPGPCADTPCSWWCIAPGRHGTQPFRAPPKPRRVRRDVTGRQAACAARR</sequence>
<name>A0ABU2WTN6_9ACTN</name>
<feature type="compositionally biased region" description="Basic residues" evidence="1">
    <location>
        <begin position="108"/>
        <end position="121"/>
    </location>
</feature>
<dbReference type="Proteomes" id="UP001180973">
    <property type="component" value="Unassembled WGS sequence"/>
</dbReference>
<evidence type="ECO:0000313" key="3">
    <source>
        <dbReference type="Proteomes" id="UP001180973"/>
    </source>
</evidence>
<dbReference type="EMBL" id="JAVRFL010000005">
    <property type="protein sequence ID" value="MDT0528619.1"/>
    <property type="molecule type" value="Genomic_DNA"/>
</dbReference>
<keyword evidence="3" id="KW-1185">Reference proteome</keyword>
<comment type="caution">
    <text evidence="2">The sequence shown here is derived from an EMBL/GenBank/DDBJ whole genome shotgun (WGS) entry which is preliminary data.</text>
</comment>
<gene>
    <name evidence="2" type="ORF">RM555_06390</name>
</gene>
<reference evidence="2" key="1">
    <citation type="submission" date="2023-09" db="EMBL/GenBank/DDBJ databases">
        <title>30 novel species of actinomycetes from the DSMZ collection.</title>
        <authorList>
            <person name="Nouioui I."/>
        </authorList>
    </citation>
    <scope>NUCLEOTIDE SEQUENCE</scope>
    <source>
        <strain evidence="2">DSM 115977</strain>
    </source>
</reference>
<feature type="region of interest" description="Disordered" evidence="1">
    <location>
        <begin position="153"/>
        <end position="183"/>
    </location>
</feature>